<dbReference type="EMBL" id="LAZR01006944">
    <property type="protein sequence ID" value="KKM88550.1"/>
    <property type="molecule type" value="Genomic_DNA"/>
</dbReference>
<reference evidence="2" key="1">
    <citation type="journal article" date="2015" name="Nature">
        <title>Complex archaea that bridge the gap between prokaryotes and eukaryotes.</title>
        <authorList>
            <person name="Spang A."/>
            <person name="Saw J.H."/>
            <person name="Jorgensen S.L."/>
            <person name="Zaremba-Niedzwiedzka K."/>
            <person name="Martijn J."/>
            <person name="Lind A.E."/>
            <person name="van Eijk R."/>
            <person name="Schleper C."/>
            <person name="Guy L."/>
            <person name="Ettema T.J."/>
        </authorList>
    </citation>
    <scope>NUCLEOTIDE SEQUENCE</scope>
</reference>
<comment type="caution">
    <text evidence="2">The sequence shown here is derived from an EMBL/GenBank/DDBJ whole genome shotgun (WGS) entry which is preliminary data.</text>
</comment>
<feature type="coiled-coil region" evidence="1">
    <location>
        <begin position="190"/>
        <end position="217"/>
    </location>
</feature>
<dbReference type="AlphaFoldDB" id="A0A0F9NIB2"/>
<dbReference type="GO" id="GO:0015562">
    <property type="term" value="F:efflux transmembrane transporter activity"/>
    <property type="evidence" value="ECO:0007669"/>
    <property type="project" value="InterPro"/>
</dbReference>
<dbReference type="InterPro" id="IPR003423">
    <property type="entry name" value="OMP_efflux"/>
</dbReference>
<evidence type="ECO:0000256" key="1">
    <source>
        <dbReference type="SAM" id="Coils"/>
    </source>
</evidence>
<name>A0A0F9NIB2_9ZZZZ</name>
<dbReference type="PANTHER" id="PTHR30203:SF24">
    <property type="entry name" value="BLR4935 PROTEIN"/>
    <property type="match status" value="1"/>
</dbReference>
<dbReference type="PANTHER" id="PTHR30203">
    <property type="entry name" value="OUTER MEMBRANE CATION EFFLUX PROTEIN"/>
    <property type="match status" value="1"/>
</dbReference>
<keyword evidence="1" id="KW-0175">Coiled coil</keyword>
<protein>
    <submittedName>
        <fullName evidence="2">Uncharacterized protein</fullName>
    </submittedName>
</protein>
<organism evidence="2">
    <name type="scientific">marine sediment metagenome</name>
    <dbReference type="NCBI Taxonomy" id="412755"/>
    <lineage>
        <taxon>unclassified sequences</taxon>
        <taxon>metagenomes</taxon>
        <taxon>ecological metagenomes</taxon>
    </lineage>
</organism>
<evidence type="ECO:0000313" key="2">
    <source>
        <dbReference type="EMBL" id="KKM88550.1"/>
    </source>
</evidence>
<dbReference type="Gene3D" id="1.20.1600.10">
    <property type="entry name" value="Outer membrane efflux proteins (OEP)"/>
    <property type="match status" value="1"/>
</dbReference>
<proteinExistence type="predicted"/>
<dbReference type="Pfam" id="PF02321">
    <property type="entry name" value="OEP"/>
    <property type="match status" value="2"/>
</dbReference>
<dbReference type="InterPro" id="IPR010131">
    <property type="entry name" value="MdtP/NodT-like"/>
</dbReference>
<sequence>MNMFKSLGLLIFILVVCYFAIFSDKTQFLSYSQEFRANDKHLTIEDAVEIAINNNPVIKSKRRNVEAATGRIRQAHLLPNPEINLLAEEIPTEEIGLNQSQNMISLSQKLEIGGKRRLRTEVAIKEKGILELDLQIMIMNITAQTKKAFFDVITAQDELNLAKETVEIAMSLKNLTDKRFEAGDIAKLGVLKAEVELSNAKANVVEAERNMFNATKRLQTSMGTIETPLQKLVPIPVTDVPLLKLEKLEALLIENYPALQAQKNIVDLSLLKVKEAKRKRIPDIDFSVGYKRLSATDDDTIQAGITLPLPFFNRNQGNIIEARALSYKAKDDETAVRYELLLQLGNAFSLYAATRELVRSFVDTIIPQAKESLKIAKQGYEHGEFDYMDVLDAQRTLATTNVSYLKILNELFSSITEIEKLVGVKISDIK</sequence>
<gene>
    <name evidence="2" type="ORF">LCGC14_1257580</name>
</gene>
<dbReference type="SUPFAM" id="SSF56954">
    <property type="entry name" value="Outer membrane efflux proteins (OEP)"/>
    <property type="match status" value="1"/>
</dbReference>
<accession>A0A0F9NIB2</accession>